<name>A0AAN9BVU2_9CAEN</name>
<keyword evidence="11" id="KW-0256">Endoplasmic reticulum</keyword>
<evidence type="ECO:0000259" key="21">
    <source>
        <dbReference type="Pfam" id="PF17675"/>
    </source>
</evidence>
<comment type="similarity">
    <text evidence="6">Belongs to the beclin family.</text>
</comment>
<evidence type="ECO:0000256" key="6">
    <source>
        <dbReference type="ARBA" id="ARBA00005965"/>
    </source>
</evidence>
<dbReference type="AlphaFoldDB" id="A0AAN9BVU2"/>
<dbReference type="InterPro" id="IPR040455">
    <property type="entry name" value="Atg6_BARA"/>
</dbReference>
<dbReference type="InterPro" id="IPR007243">
    <property type="entry name" value="Atg6/Beclin"/>
</dbReference>
<dbReference type="Gene3D" id="1.10.418.40">
    <property type="entry name" value="Autophagy protein 6/Beclin 1"/>
    <property type="match status" value="1"/>
</dbReference>
<dbReference type="GO" id="GO:0000407">
    <property type="term" value="C:phagophore assembly site"/>
    <property type="evidence" value="ECO:0007669"/>
    <property type="project" value="TreeGrafter"/>
</dbReference>
<evidence type="ECO:0000256" key="13">
    <source>
        <dbReference type="ARBA" id="ARBA00023054"/>
    </source>
</evidence>
<keyword evidence="12" id="KW-0333">Golgi apparatus</keyword>
<dbReference type="GO" id="GO:0045324">
    <property type="term" value="P:late endosome to vacuole transport"/>
    <property type="evidence" value="ECO:0007669"/>
    <property type="project" value="TreeGrafter"/>
</dbReference>
<keyword evidence="8" id="KW-0963">Cytoplasm</keyword>
<keyword evidence="14" id="KW-0496">Mitochondrion</keyword>
<evidence type="ECO:0000256" key="9">
    <source>
        <dbReference type="ARBA" id="ARBA00022618"/>
    </source>
</evidence>
<dbReference type="PANTHER" id="PTHR12768:SF4">
    <property type="entry name" value="BECLIN-1"/>
    <property type="match status" value="1"/>
</dbReference>
<evidence type="ECO:0000256" key="4">
    <source>
        <dbReference type="ARBA" id="ARBA00004419"/>
    </source>
</evidence>
<feature type="domain" description="Atg6 BARA" evidence="19">
    <location>
        <begin position="264"/>
        <end position="444"/>
    </location>
</feature>
<sequence length="452" mass="52053">MATSRIDTSGKLSTATTHVSFVCQKCRQPLKLDHTFNTLSQSLVSELSAPLTSISEDGRDSITRPFQQLSLAQYEEDPNVIKLKVPARTEMDVSCDFTLLGETESGNMGNLSHRLKVSSVLFDFMSGQSEVDHPLCEECTDTLLDKLDQQLKQTEDECRDYREFLEKLNSSDETVDEAALDKELEQLRGEEEKLMQELEKVESEQQKVEDLIAQEREEASKLEESEAKYYRDYAELKRLRMDLEDDHMSVENQLQFANGQLNKLKQVNVFNSTFHIWHNGHFGTINGFRLGRLPNIQVEWAEINAAWGQAALLLHSLARKVNLTFKKYRLVPYGSFSYIENLEWDKKKKEEPKELSLFGSGGFKFFWDTKFDMGMAAFLNCLEQLWEKINDGNNMPYAICGDRLQDRETSNSFSVKTQFNCEEQWTKALKFMLTNLKWCLSWIQAHGAKGQS</sequence>
<evidence type="ECO:0000256" key="12">
    <source>
        <dbReference type="ARBA" id="ARBA00023034"/>
    </source>
</evidence>
<proteinExistence type="inferred from homology"/>
<dbReference type="GO" id="GO:0034272">
    <property type="term" value="C:phosphatidylinositol 3-kinase complex, class III, type II"/>
    <property type="evidence" value="ECO:0007669"/>
    <property type="project" value="TreeGrafter"/>
</dbReference>
<keyword evidence="15" id="KW-0472">Membrane</keyword>
<evidence type="ECO:0000256" key="10">
    <source>
        <dbReference type="ARBA" id="ARBA00022753"/>
    </source>
</evidence>
<keyword evidence="9" id="KW-0132">Cell division</keyword>
<dbReference type="GO" id="GO:0051301">
    <property type="term" value="P:cell division"/>
    <property type="evidence" value="ECO:0007669"/>
    <property type="project" value="UniProtKB-KW"/>
</dbReference>
<keyword evidence="17" id="KW-0968">Cytoplasmic vesicle</keyword>
<dbReference type="Pfam" id="PF15285">
    <property type="entry name" value="BH3"/>
    <property type="match status" value="1"/>
</dbReference>
<keyword evidence="16" id="KW-0131">Cell cycle</keyword>
<dbReference type="GO" id="GO:0005794">
    <property type="term" value="C:Golgi apparatus"/>
    <property type="evidence" value="ECO:0007669"/>
    <property type="project" value="UniProtKB-SubCell"/>
</dbReference>
<evidence type="ECO:0000256" key="16">
    <source>
        <dbReference type="ARBA" id="ARBA00023306"/>
    </source>
</evidence>
<organism evidence="22 23">
    <name type="scientific">Littorina saxatilis</name>
    <dbReference type="NCBI Taxonomy" id="31220"/>
    <lineage>
        <taxon>Eukaryota</taxon>
        <taxon>Metazoa</taxon>
        <taxon>Spiralia</taxon>
        <taxon>Lophotrochozoa</taxon>
        <taxon>Mollusca</taxon>
        <taxon>Gastropoda</taxon>
        <taxon>Caenogastropoda</taxon>
        <taxon>Littorinimorpha</taxon>
        <taxon>Littorinoidea</taxon>
        <taxon>Littorinidae</taxon>
        <taxon>Littorina</taxon>
    </lineage>
</organism>
<dbReference type="GO" id="GO:0000045">
    <property type="term" value="P:autophagosome assembly"/>
    <property type="evidence" value="ECO:0007669"/>
    <property type="project" value="TreeGrafter"/>
</dbReference>
<gene>
    <name evidence="22" type="ORF">V1264_011775</name>
</gene>
<evidence type="ECO:0000256" key="11">
    <source>
        <dbReference type="ARBA" id="ARBA00022824"/>
    </source>
</evidence>
<keyword evidence="23" id="KW-1185">Reference proteome</keyword>
<evidence type="ECO:0000259" key="19">
    <source>
        <dbReference type="Pfam" id="PF04111"/>
    </source>
</evidence>
<feature type="domain" description="Atg6/beclin coiled-coil" evidence="21">
    <location>
        <begin position="134"/>
        <end position="261"/>
    </location>
</feature>
<evidence type="ECO:0000256" key="5">
    <source>
        <dbReference type="ARBA" id="ARBA00004481"/>
    </source>
</evidence>
<dbReference type="GO" id="GO:0043548">
    <property type="term" value="F:phosphatidylinositol 3-kinase binding"/>
    <property type="evidence" value="ECO:0007669"/>
    <property type="project" value="TreeGrafter"/>
</dbReference>
<accession>A0AAN9BVU2</accession>
<feature type="domain" description="Beclin-1 BH3" evidence="20">
    <location>
        <begin position="106"/>
        <end position="128"/>
    </location>
</feature>
<keyword evidence="10" id="KW-0967">Endosome</keyword>
<comment type="subcellular location">
    <subcellularLocation>
        <location evidence="4">Cytoplasmic vesicle</location>
        <location evidence="4">Autophagosome</location>
    </subcellularLocation>
    <subcellularLocation>
        <location evidence="3">Endoplasmic reticulum membrane</location>
        <topology evidence="3">Peripheral membrane protein</topology>
    </subcellularLocation>
    <subcellularLocation>
        <location evidence="5">Endosome membrane</location>
        <topology evidence="5">Peripheral membrane protein</topology>
    </subcellularLocation>
    <subcellularLocation>
        <location evidence="1">Golgi apparatus</location>
        <location evidence="1">trans-Golgi network membrane</location>
        <topology evidence="1">Peripheral membrane protein</topology>
    </subcellularLocation>
    <subcellularLocation>
        <location evidence="2">Mitochondrion membrane</location>
        <topology evidence="2">Peripheral membrane protein</topology>
    </subcellularLocation>
</comment>
<dbReference type="GO" id="GO:0010008">
    <property type="term" value="C:endosome membrane"/>
    <property type="evidence" value="ECO:0007669"/>
    <property type="project" value="UniProtKB-SubCell"/>
</dbReference>
<evidence type="ECO:0000256" key="7">
    <source>
        <dbReference type="ARBA" id="ARBA00018490"/>
    </source>
</evidence>
<dbReference type="Pfam" id="PF04111">
    <property type="entry name" value="APG6"/>
    <property type="match status" value="1"/>
</dbReference>
<evidence type="ECO:0000256" key="14">
    <source>
        <dbReference type="ARBA" id="ARBA00023128"/>
    </source>
</evidence>
<feature type="coiled-coil region" evidence="18">
    <location>
        <begin position="137"/>
        <end position="267"/>
    </location>
</feature>
<evidence type="ECO:0000256" key="8">
    <source>
        <dbReference type="ARBA" id="ARBA00022490"/>
    </source>
</evidence>
<evidence type="ECO:0000256" key="15">
    <source>
        <dbReference type="ARBA" id="ARBA00023136"/>
    </source>
</evidence>
<comment type="caution">
    <text evidence="22">The sequence shown here is derived from an EMBL/GenBank/DDBJ whole genome shotgun (WGS) entry which is preliminary data.</text>
</comment>
<evidence type="ECO:0000256" key="17">
    <source>
        <dbReference type="ARBA" id="ARBA00023329"/>
    </source>
</evidence>
<dbReference type="PANTHER" id="PTHR12768">
    <property type="entry name" value="BECLIN 1"/>
    <property type="match status" value="1"/>
</dbReference>
<evidence type="ECO:0000256" key="2">
    <source>
        <dbReference type="ARBA" id="ARBA00004318"/>
    </source>
</evidence>
<evidence type="ECO:0000256" key="3">
    <source>
        <dbReference type="ARBA" id="ARBA00004406"/>
    </source>
</evidence>
<evidence type="ECO:0000259" key="20">
    <source>
        <dbReference type="Pfam" id="PF15285"/>
    </source>
</evidence>
<dbReference type="InterPro" id="IPR029318">
    <property type="entry name" value="BH3_dom"/>
</dbReference>
<dbReference type="EMBL" id="JBAMIC010000002">
    <property type="protein sequence ID" value="KAK7112303.1"/>
    <property type="molecule type" value="Genomic_DNA"/>
</dbReference>
<evidence type="ECO:0000313" key="23">
    <source>
        <dbReference type="Proteomes" id="UP001374579"/>
    </source>
</evidence>
<dbReference type="GO" id="GO:0006995">
    <property type="term" value="P:cellular response to nitrogen starvation"/>
    <property type="evidence" value="ECO:0007669"/>
    <property type="project" value="TreeGrafter"/>
</dbReference>
<protein>
    <recommendedName>
        <fullName evidence="7">Beclin-1</fullName>
    </recommendedName>
</protein>
<keyword evidence="13 18" id="KW-0175">Coiled coil</keyword>
<dbReference type="GO" id="GO:0030674">
    <property type="term" value="F:protein-macromolecule adaptor activity"/>
    <property type="evidence" value="ECO:0007669"/>
    <property type="project" value="TreeGrafter"/>
</dbReference>
<dbReference type="GO" id="GO:0031966">
    <property type="term" value="C:mitochondrial membrane"/>
    <property type="evidence" value="ECO:0007669"/>
    <property type="project" value="UniProtKB-SubCell"/>
</dbReference>
<dbReference type="InterPro" id="IPR041691">
    <property type="entry name" value="Atg6/beclin_CC"/>
</dbReference>
<evidence type="ECO:0000313" key="22">
    <source>
        <dbReference type="EMBL" id="KAK7112303.1"/>
    </source>
</evidence>
<dbReference type="GO" id="GO:0005776">
    <property type="term" value="C:autophagosome"/>
    <property type="evidence" value="ECO:0007669"/>
    <property type="project" value="UniProtKB-SubCell"/>
</dbReference>
<dbReference type="GO" id="GO:0034271">
    <property type="term" value="C:phosphatidylinositol 3-kinase complex, class III, type I"/>
    <property type="evidence" value="ECO:0007669"/>
    <property type="project" value="TreeGrafter"/>
</dbReference>
<evidence type="ECO:0000256" key="1">
    <source>
        <dbReference type="ARBA" id="ARBA00004150"/>
    </source>
</evidence>
<reference evidence="22 23" key="1">
    <citation type="submission" date="2024-02" db="EMBL/GenBank/DDBJ databases">
        <title>Chromosome-scale genome assembly of the rough periwinkle Littorina saxatilis.</title>
        <authorList>
            <person name="De Jode A."/>
            <person name="Faria R."/>
            <person name="Formenti G."/>
            <person name="Sims Y."/>
            <person name="Smith T.P."/>
            <person name="Tracey A."/>
            <person name="Wood J.M.D."/>
            <person name="Zagrodzka Z.B."/>
            <person name="Johannesson K."/>
            <person name="Butlin R.K."/>
            <person name="Leder E.H."/>
        </authorList>
    </citation>
    <scope>NUCLEOTIDE SEQUENCE [LARGE SCALE GENOMIC DNA]</scope>
    <source>
        <strain evidence="22">Snail1</strain>
        <tissue evidence="22">Muscle</tissue>
    </source>
</reference>
<dbReference type="Pfam" id="PF17675">
    <property type="entry name" value="APG6_N"/>
    <property type="match status" value="1"/>
</dbReference>
<dbReference type="GO" id="GO:0000423">
    <property type="term" value="P:mitophagy"/>
    <property type="evidence" value="ECO:0007669"/>
    <property type="project" value="TreeGrafter"/>
</dbReference>
<dbReference type="Gene3D" id="6.10.250.3110">
    <property type="match status" value="1"/>
</dbReference>
<dbReference type="GO" id="GO:0005789">
    <property type="term" value="C:endoplasmic reticulum membrane"/>
    <property type="evidence" value="ECO:0007669"/>
    <property type="project" value="UniProtKB-SubCell"/>
</dbReference>
<dbReference type="Proteomes" id="UP001374579">
    <property type="component" value="Unassembled WGS sequence"/>
</dbReference>
<evidence type="ECO:0000256" key="18">
    <source>
        <dbReference type="SAM" id="Coils"/>
    </source>
</evidence>
<dbReference type="InterPro" id="IPR038274">
    <property type="entry name" value="Atg6/Beclin_C_sf"/>
</dbReference>